<feature type="region of interest" description="Disordered" evidence="1">
    <location>
        <begin position="19"/>
        <end position="53"/>
    </location>
</feature>
<evidence type="ECO:0000313" key="3">
    <source>
        <dbReference type="Proteomes" id="UP000070501"/>
    </source>
</evidence>
<protein>
    <submittedName>
        <fullName evidence="2">Uncharacterized protein</fullName>
    </submittedName>
</protein>
<accession>A0A136JAV9</accession>
<keyword evidence="3" id="KW-1185">Reference proteome</keyword>
<dbReference type="InParanoid" id="A0A136JAV9"/>
<dbReference type="Proteomes" id="UP000070501">
    <property type="component" value="Unassembled WGS sequence"/>
</dbReference>
<reference evidence="3" key="1">
    <citation type="submission" date="2016-02" db="EMBL/GenBank/DDBJ databases">
        <title>Draft genome sequence of Microdochium bolleyi, a fungal endophyte of beachgrass.</title>
        <authorList>
            <consortium name="DOE Joint Genome Institute"/>
            <person name="David A.S."/>
            <person name="May G."/>
            <person name="Haridas S."/>
            <person name="Lim J."/>
            <person name="Wang M."/>
            <person name="Labutti K."/>
            <person name="Lipzen A."/>
            <person name="Barry K."/>
            <person name="Grigoriev I.V."/>
        </authorList>
    </citation>
    <scope>NUCLEOTIDE SEQUENCE [LARGE SCALE GENOMIC DNA]</scope>
    <source>
        <strain evidence="3">J235TASD1</strain>
    </source>
</reference>
<evidence type="ECO:0000256" key="1">
    <source>
        <dbReference type="SAM" id="MobiDB-lite"/>
    </source>
</evidence>
<sequence length="114" mass="12366">MTCIISLFSLRSCDPNDLQVSSSRTRKRRNNQILPAGSHRPCHSHGSATSNSKGAQLKQVFQLHRGFLSLSACPSMRRSILGIWKGANPGAVSLASSERARLCSVSFPNGPSMR</sequence>
<evidence type="ECO:0000313" key="2">
    <source>
        <dbReference type="EMBL" id="KXJ94307.1"/>
    </source>
</evidence>
<name>A0A136JAV9_9PEZI</name>
<dbReference type="EMBL" id="KQ964247">
    <property type="protein sequence ID" value="KXJ94307.1"/>
    <property type="molecule type" value="Genomic_DNA"/>
</dbReference>
<gene>
    <name evidence="2" type="ORF">Micbo1qcDRAFT_159409</name>
</gene>
<dbReference type="AlphaFoldDB" id="A0A136JAV9"/>
<organism evidence="2 3">
    <name type="scientific">Microdochium bolleyi</name>
    <dbReference type="NCBI Taxonomy" id="196109"/>
    <lineage>
        <taxon>Eukaryota</taxon>
        <taxon>Fungi</taxon>
        <taxon>Dikarya</taxon>
        <taxon>Ascomycota</taxon>
        <taxon>Pezizomycotina</taxon>
        <taxon>Sordariomycetes</taxon>
        <taxon>Xylariomycetidae</taxon>
        <taxon>Xylariales</taxon>
        <taxon>Microdochiaceae</taxon>
        <taxon>Microdochium</taxon>
    </lineage>
</organism>
<proteinExistence type="predicted"/>